<name>A0A1I4PDQ9_ECTMO</name>
<comment type="catalytic activity">
    <reaction evidence="4">
        <text>3',3'-c-di-GMP + H2O = 5'-phosphoguanylyl(3'-&gt;5')guanosine + H(+)</text>
        <dbReference type="Rhea" id="RHEA:24902"/>
        <dbReference type="ChEBI" id="CHEBI:15377"/>
        <dbReference type="ChEBI" id="CHEBI:15378"/>
        <dbReference type="ChEBI" id="CHEBI:58754"/>
        <dbReference type="ChEBI" id="CHEBI:58805"/>
        <dbReference type="EC" id="3.1.4.52"/>
    </reaction>
    <physiologicalReaction direction="left-to-right" evidence="4">
        <dbReference type="Rhea" id="RHEA:24903"/>
    </physiologicalReaction>
</comment>
<feature type="domain" description="PAC" evidence="6">
    <location>
        <begin position="429"/>
        <end position="483"/>
    </location>
</feature>
<feature type="domain" description="GGDEF" evidence="8">
    <location>
        <begin position="515"/>
        <end position="649"/>
    </location>
</feature>
<dbReference type="GO" id="GO:0071732">
    <property type="term" value="P:cellular response to nitric oxide"/>
    <property type="evidence" value="ECO:0007669"/>
    <property type="project" value="UniProtKB-ARBA"/>
</dbReference>
<dbReference type="Gene3D" id="3.20.20.450">
    <property type="entry name" value="EAL domain"/>
    <property type="match status" value="1"/>
</dbReference>
<dbReference type="InterPro" id="IPR035919">
    <property type="entry name" value="EAL_sf"/>
</dbReference>
<dbReference type="PANTHER" id="PTHR44757:SF2">
    <property type="entry name" value="BIOFILM ARCHITECTURE MAINTENANCE PROTEIN MBAA"/>
    <property type="match status" value="1"/>
</dbReference>
<dbReference type="CDD" id="cd01948">
    <property type="entry name" value="EAL"/>
    <property type="match status" value="1"/>
</dbReference>
<protein>
    <recommendedName>
        <fullName evidence="2">cyclic-guanylate-specific phosphodiesterase</fullName>
        <ecNumber evidence="2">3.1.4.52</ecNumber>
    </recommendedName>
</protein>
<dbReference type="SMART" id="SM00086">
    <property type="entry name" value="PAC"/>
    <property type="match status" value="4"/>
</dbReference>
<dbReference type="CDD" id="cd01949">
    <property type="entry name" value="GGDEF"/>
    <property type="match status" value="1"/>
</dbReference>
<dbReference type="PROSITE" id="PS50887">
    <property type="entry name" value="GGDEF"/>
    <property type="match status" value="1"/>
</dbReference>
<dbReference type="Proteomes" id="UP000199556">
    <property type="component" value="Unassembled WGS sequence"/>
</dbReference>
<dbReference type="FunFam" id="3.30.70.270:FF:000001">
    <property type="entry name" value="Diguanylate cyclase domain protein"/>
    <property type="match status" value="1"/>
</dbReference>
<evidence type="ECO:0000259" key="8">
    <source>
        <dbReference type="PROSITE" id="PS50887"/>
    </source>
</evidence>
<dbReference type="InterPro" id="IPR000700">
    <property type="entry name" value="PAS-assoc_C"/>
</dbReference>
<dbReference type="GO" id="GO:0071111">
    <property type="term" value="F:cyclic-guanylate-specific phosphodiesterase activity"/>
    <property type="evidence" value="ECO:0007669"/>
    <property type="project" value="UniProtKB-EC"/>
</dbReference>
<dbReference type="Pfam" id="PF13426">
    <property type="entry name" value="PAS_9"/>
    <property type="match status" value="1"/>
</dbReference>
<dbReference type="AlphaFoldDB" id="A0A1I4PDQ9"/>
<dbReference type="CDD" id="cd00130">
    <property type="entry name" value="PAS"/>
    <property type="match status" value="4"/>
</dbReference>
<comment type="cofactor">
    <cofactor evidence="1">
        <name>Mg(2+)</name>
        <dbReference type="ChEBI" id="CHEBI:18420"/>
    </cofactor>
</comment>
<dbReference type="PROSITE" id="PS50883">
    <property type="entry name" value="EAL"/>
    <property type="match status" value="1"/>
</dbReference>
<accession>A0A1I4PDQ9</accession>
<dbReference type="InterPro" id="IPR043128">
    <property type="entry name" value="Rev_trsase/Diguanyl_cyclase"/>
</dbReference>
<dbReference type="InterPro" id="IPR029787">
    <property type="entry name" value="Nucleotide_cyclase"/>
</dbReference>
<dbReference type="SUPFAM" id="SSF55073">
    <property type="entry name" value="Nucleotide cyclase"/>
    <property type="match status" value="1"/>
</dbReference>
<sequence>MMRGAGLQHFRQMVEEASDAILLLDRTGIIRYANAAAARLFGHPLETLQGHEFGFVVVPEEPTEIQIPHPLRGVVAADVRTVPMDMQGEPVWVVYLRDVTDRKRAEQATRENEVIFQHLLQEVPDIAILGYHLDGTVFYWNRASERVFGYSAEEALQGNLLALIVPENLRGEMEENLRGMRAEGTPPESGPLTLRHKTGHPVEIYCAHAALEYGPGDTRLFCMGVDLTEKQRDQLRLREAIRAGNIGLFDWDLRTDKVFYSREWKAQLGYEDWEIGDDFSEWRSRLHPDDLGPAQRKVEAFLAHPEGRFVNEARMRHKDGSYRWILAQGSLIRGADGHPARLLGSHLDITQRHVTEESLQRLAFAVDQSPSIVVITDTAGLIRYVNRQFCHITGYEESEVVGMNAQRLGSGLPGDDKDPGLFEKLSRGGTWEGQFKNRRKNGEIYWERARIYPIRDGQGHITHYIKLAEDITDRKHLSDRLDYLAFHDPLTGLANRDLFLDRLGQALAVARRDDHVLAVGLLDLDDFKVVNDSLGHEQGDRLLVQVARRLRVHLREGDTVARFGGDEFVLLLSPLERPQDVIPVVEHLQQAFAEPFLLGDNSPMVLGFSIGIAVFPQDSDRAEELIRHADAAMYRAKNQGRHNYNFYTRELDTQLHERMTVDQAMRRGLENHEFLLHFQPRVELASGRIHSLEALVRWQHPEWGLVSPGRFIPLAEETGFILALGPEILRQVCQQIRAWEAAGLEAPPVAVNLSGREFQQKGLVERTLETLKETGVEPGHIEFEITESAAMRSVERTIRILSRMHEQGFHISIDDFGTAYSSLNYLKRLPVQAIKIDQSFVMDLGDDPDAHPEDAAIVRAIIGLGETLGLEVIAEGVETAAQQRFLLAHGCRIGQGFLFSRPQPAEVIAQYLPSRTKAIATQASRGRS</sequence>
<dbReference type="InterPro" id="IPR013767">
    <property type="entry name" value="PAS_fold"/>
</dbReference>
<dbReference type="InterPro" id="IPR000014">
    <property type="entry name" value="PAS"/>
</dbReference>
<dbReference type="SUPFAM" id="SSF55785">
    <property type="entry name" value="PYP-like sensor domain (PAS domain)"/>
    <property type="match status" value="4"/>
</dbReference>
<dbReference type="PROSITE" id="PS50113">
    <property type="entry name" value="PAC"/>
    <property type="match status" value="2"/>
</dbReference>
<evidence type="ECO:0000256" key="3">
    <source>
        <dbReference type="ARBA" id="ARBA00022636"/>
    </source>
</evidence>
<proteinExistence type="predicted"/>
<dbReference type="NCBIfam" id="TIGR00229">
    <property type="entry name" value="sensory_box"/>
    <property type="match status" value="4"/>
</dbReference>
<keyword evidence="3" id="KW-0973">c-di-GMP</keyword>
<dbReference type="Pfam" id="PF00990">
    <property type="entry name" value="GGDEF"/>
    <property type="match status" value="1"/>
</dbReference>
<dbReference type="EC" id="3.1.4.52" evidence="2"/>
<dbReference type="STRING" id="195064.SAMN05421721_101197"/>
<dbReference type="Pfam" id="PF00989">
    <property type="entry name" value="PAS"/>
    <property type="match status" value="2"/>
</dbReference>
<dbReference type="Pfam" id="PF08447">
    <property type="entry name" value="PAS_3"/>
    <property type="match status" value="1"/>
</dbReference>
<feature type="domain" description="PAS" evidence="5">
    <location>
        <begin position="358"/>
        <end position="404"/>
    </location>
</feature>
<organism evidence="9 10">
    <name type="scientific">Ectothiorhodospira mobilis</name>
    <dbReference type="NCBI Taxonomy" id="195064"/>
    <lineage>
        <taxon>Bacteria</taxon>
        <taxon>Pseudomonadati</taxon>
        <taxon>Pseudomonadota</taxon>
        <taxon>Gammaproteobacteria</taxon>
        <taxon>Chromatiales</taxon>
        <taxon>Ectothiorhodospiraceae</taxon>
        <taxon>Ectothiorhodospira</taxon>
    </lineage>
</organism>
<dbReference type="Gene3D" id="3.30.450.20">
    <property type="entry name" value="PAS domain"/>
    <property type="match status" value="4"/>
</dbReference>
<evidence type="ECO:0000259" key="6">
    <source>
        <dbReference type="PROSITE" id="PS50113"/>
    </source>
</evidence>
<evidence type="ECO:0000313" key="10">
    <source>
        <dbReference type="Proteomes" id="UP000199556"/>
    </source>
</evidence>
<dbReference type="InterPro" id="IPR001633">
    <property type="entry name" value="EAL_dom"/>
</dbReference>
<dbReference type="NCBIfam" id="TIGR00254">
    <property type="entry name" value="GGDEF"/>
    <property type="match status" value="1"/>
</dbReference>
<dbReference type="FunFam" id="3.20.20.450:FF:000001">
    <property type="entry name" value="Cyclic di-GMP phosphodiesterase yahA"/>
    <property type="match status" value="1"/>
</dbReference>
<gene>
    <name evidence="9" type="ORF">SAMN05421721_101197</name>
</gene>
<evidence type="ECO:0000256" key="1">
    <source>
        <dbReference type="ARBA" id="ARBA00001946"/>
    </source>
</evidence>
<dbReference type="SUPFAM" id="SSF141868">
    <property type="entry name" value="EAL domain-like"/>
    <property type="match status" value="1"/>
</dbReference>
<evidence type="ECO:0000259" key="7">
    <source>
        <dbReference type="PROSITE" id="PS50883"/>
    </source>
</evidence>
<dbReference type="InterPro" id="IPR035965">
    <property type="entry name" value="PAS-like_dom_sf"/>
</dbReference>
<dbReference type="InterPro" id="IPR052155">
    <property type="entry name" value="Biofilm_reg_signaling"/>
</dbReference>
<dbReference type="OrthoDB" id="9813913at2"/>
<reference evidence="9 10" key="1">
    <citation type="submission" date="2016-10" db="EMBL/GenBank/DDBJ databases">
        <authorList>
            <person name="de Groot N.N."/>
        </authorList>
    </citation>
    <scope>NUCLEOTIDE SEQUENCE [LARGE SCALE GENOMIC DNA]</scope>
    <source>
        <strain evidence="9 10">DSM 4180</strain>
    </source>
</reference>
<evidence type="ECO:0000259" key="5">
    <source>
        <dbReference type="PROSITE" id="PS50112"/>
    </source>
</evidence>
<dbReference type="SMART" id="SM00267">
    <property type="entry name" value="GGDEF"/>
    <property type="match status" value="1"/>
</dbReference>
<evidence type="ECO:0000256" key="2">
    <source>
        <dbReference type="ARBA" id="ARBA00012282"/>
    </source>
</evidence>
<evidence type="ECO:0000256" key="4">
    <source>
        <dbReference type="ARBA" id="ARBA00051114"/>
    </source>
</evidence>
<feature type="domain" description="PAS" evidence="5">
    <location>
        <begin position="112"/>
        <end position="184"/>
    </location>
</feature>
<dbReference type="InterPro" id="IPR001610">
    <property type="entry name" value="PAC"/>
</dbReference>
<dbReference type="InterPro" id="IPR013655">
    <property type="entry name" value="PAS_fold_3"/>
</dbReference>
<dbReference type="Gene3D" id="3.30.70.270">
    <property type="match status" value="1"/>
</dbReference>
<evidence type="ECO:0000313" key="9">
    <source>
        <dbReference type="EMBL" id="SFM25830.1"/>
    </source>
</evidence>
<dbReference type="EMBL" id="FOUO01000001">
    <property type="protein sequence ID" value="SFM25830.1"/>
    <property type="molecule type" value="Genomic_DNA"/>
</dbReference>
<dbReference type="InterPro" id="IPR000160">
    <property type="entry name" value="GGDEF_dom"/>
</dbReference>
<dbReference type="Pfam" id="PF00563">
    <property type="entry name" value="EAL"/>
    <property type="match status" value="1"/>
</dbReference>
<feature type="domain" description="PAS" evidence="5">
    <location>
        <begin position="6"/>
        <end position="78"/>
    </location>
</feature>
<feature type="domain" description="PAC" evidence="6">
    <location>
        <begin position="309"/>
        <end position="361"/>
    </location>
</feature>
<dbReference type="PANTHER" id="PTHR44757">
    <property type="entry name" value="DIGUANYLATE CYCLASE DGCP"/>
    <property type="match status" value="1"/>
</dbReference>
<dbReference type="PROSITE" id="PS50112">
    <property type="entry name" value="PAS"/>
    <property type="match status" value="3"/>
</dbReference>
<dbReference type="SMART" id="SM00091">
    <property type="entry name" value="PAS"/>
    <property type="match status" value="4"/>
</dbReference>
<dbReference type="GO" id="GO:0006355">
    <property type="term" value="P:regulation of DNA-templated transcription"/>
    <property type="evidence" value="ECO:0007669"/>
    <property type="project" value="InterPro"/>
</dbReference>
<dbReference type="RefSeq" id="WP_090483327.1">
    <property type="nucleotide sequence ID" value="NZ_FOUO01000001.1"/>
</dbReference>
<keyword evidence="10" id="KW-1185">Reference proteome</keyword>
<feature type="domain" description="EAL" evidence="7">
    <location>
        <begin position="658"/>
        <end position="916"/>
    </location>
</feature>
<dbReference type="SMART" id="SM00052">
    <property type="entry name" value="EAL"/>
    <property type="match status" value="1"/>
</dbReference>